<dbReference type="InterPro" id="IPR005828">
    <property type="entry name" value="MFS_sugar_transport-like"/>
</dbReference>
<sequence length="531" mass="60038">MFSSKKNESYVREEDSICLQQFNKDENLKLEDVTPKLTKMWFRYPHLLKLNIYLLSAIFACITYGYDGSMMGNLQTLPSWSEYFNNPSGEVLSTISNGVAIGALGAIPFTGFINDRLGRKVIIIVGTSLTIIGSGIQAGAINYGMFFAARIILGFGVCLSTAGAGPLLTETAYPSQRPAMTSFLYASFLVGSFLAALFTWGPYISSMKYNNWSWRLPSLLQALFPTIELILAILGPESPRWLIANGKSEEAFEVLTKYHAGGDKESPLVKFEMAEISAAIDREKLGKQFTWNVWFQTKANMHRLFLSLVVPSMQQLCGSSLTAYYFPIVLNNIGITEPVEKLKINLGLTIYGLVWSLTFASICGKLKRRKLFMTSYLLMCLMFIIWIILSAINEQKDFKNKAIGRAIIAIIYFHFGFYHMSSPIGTTYVMEIVPYALRSKASTLYQMCTNGWILFNNYVNNLGMDAIQWRYYIVFCVWLSIQAMIIYFFFPETFGLGLEEMAQVFGEDISDMQYAADKAIMVDKFDEDEYN</sequence>
<name>A0A0V1PX15_9ASCO</name>
<feature type="transmembrane region" description="Helical" evidence="7">
    <location>
        <begin position="91"/>
        <end position="109"/>
    </location>
</feature>
<keyword evidence="3" id="KW-0813">Transport</keyword>
<organism evidence="9 10">
    <name type="scientific">Debaryomyces fabryi</name>
    <dbReference type="NCBI Taxonomy" id="58627"/>
    <lineage>
        <taxon>Eukaryota</taxon>
        <taxon>Fungi</taxon>
        <taxon>Dikarya</taxon>
        <taxon>Ascomycota</taxon>
        <taxon>Saccharomycotina</taxon>
        <taxon>Pichiomycetes</taxon>
        <taxon>Debaryomycetaceae</taxon>
        <taxon>Debaryomyces</taxon>
    </lineage>
</organism>
<feature type="transmembrane region" description="Helical" evidence="7">
    <location>
        <begin position="180"/>
        <end position="200"/>
    </location>
</feature>
<dbReference type="EMBL" id="LMYN01000074">
    <property type="protein sequence ID" value="KSA00785.1"/>
    <property type="molecule type" value="Genomic_DNA"/>
</dbReference>
<dbReference type="GeneID" id="26840443"/>
<dbReference type="GO" id="GO:0016020">
    <property type="term" value="C:membrane"/>
    <property type="evidence" value="ECO:0007669"/>
    <property type="project" value="UniProtKB-SubCell"/>
</dbReference>
<evidence type="ECO:0000256" key="5">
    <source>
        <dbReference type="ARBA" id="ARBA00022989"/>
    </source>
</evidence>
<feature type="domain" description="Major facilitator superfamily (MFS) profile" evidence="8">
    <location>
        <begin position="53"/>
        <end position="494"/>
    </location>
</feature>
<dbReference type="AlphaFoldDB" id="A0A0V1PX15"/>
<evidence type="ECO:0000256" key="3">
    <source>
        <dbReference type="ARBA" id="ARBA00022448"/>
    </source>
</evidence>
<keyword evidence="6 7" id="KW-0472">Membrane</keyword>
<evidence type="ECO:0000256" key="7">
    <source>
        <dbReference type="SAM" id="Phobius"/>
    </source>
</evidence>
<keyword evidence="4 7" id="KW-0812">Transmembrane</keyword>
<dbReference type="Proteomes" id="UP000054251">
    <property type="component" value="Unassembled WGS sequence"/>
</dbReference>
<dbReference type="FunFam" id="1.20.1250.20:FF:000134">
    <property type="entry name" value="MFS sugar transporter protein"/>
    <property type="match status" value="1"/>
</dbReference>
<feature type="transmembrane region" description="Helical" evidence="7">
    <location>
        <begin position="304"/>
        <end position="326"/>
    </location>
</feature>
<evidence type="ECO:0000256" key="6">
    <source>
        <dbReference type="ARBA" id="ARBA00023136"/>
    </source>
</evidence>
<dbReference type="InterPro" id="IPR036259">
    <property type="entry name" value="MFS_trans_sf"/>
</dbReference>
<gene>
    <name evidence="9" type="ORF">AC631_03434</name>
</gene>
<feature type="transmembrane region" description="Helical" evidence="7">
    <location>
        <begin position="212"/>
        <end position="234"/>
    </location>
</feature>
<dbReference type="GO" id="GO:0005351">
    <property type="term" value="F:carbohydrate:proton symporter activity"/>
    <property type="evidence" value="ECO:0007669"/>
    <property type="project" value="TreeGrafter"/>
</dbReference>
<dbReference type="InterPro" id="IPR020846">
    <property type="entry name" value="MFS_dom"/>
</dbReference>
<comment type="similarity">
    <text evidence="2">Belongs to the major facilitator superfamily. Sugar transporter (TC 2.A.1.1) family.</text>
</comment>
<accession>A0A0V1PX15</accession>
<dbReference type="PANTHER" id="PTHR48022:SF24">
    <property type="entry name" value="HEXOSE TRANSPORTER PROTEIN (AFU_ORTHOLOGUE AFUA_8G04480)"/>
    <property type="match status" value="1"/>
</dbReference>
<reference evidence="9 10" key="1">
    <citation type="submission" date="2015-11" db="EMBL/GenBank/DDBJ databases">
        <title>The genome of Debaryomyces fabryi.</title>
        <authorList>
            <person name="Tafer H."/>
            <person name="Lopandic K."/>
        </authorList>
    </citation>
    <scope>NUCLEOTIDE SEQUENCE [LARGE SCALE GENOMIC DNA]</scope>
    <source>
        <strain evidence="9 10">CBS 789</strain>
    </source>
</reference>
<keyword evidence="10" id="KW-1185">Reference proteome</keyword>
<protein>
    <recommendedName>
        <fullName evidence="8">Major facilitator superfamily (MFS) profile domain-containing protein</fullName>
    </recommendedName>
</protein>
<dbReference type="Pfam" id="PF00083">
    <property type="entry name" value="Sugar_tr"/>
    <property type="match status" value="1"/>
</dbReference>
<evidence type="ECO:0000313" key="10">
    <source>
        <dbReference type="Proteomes" id="UP000054251"/>
    </source>
</evidence>
<feature type="transmembrane region" description="Helical" evidence="7">
    <location>
        <begin position="47"/>
        <end position="66"/>
    </location>
</feature>
<feature type="transmembrane region" description="Helical" evidence="7">
    <location>
        <begin position="121"/>
        <end position="141"/>
    </location>
</feature>
<evidence type="ECO:0000256" key="1">
    <source>
        <dbReference type="ARBA" id="ARBA00004141"/>
    </source>
</evidence>
<evidence type="ECO:0000259" key="8">
    <source>
        <dbReference type="PROSITE" id="PS50850"/>
    </source>
</evidence>
<evidence type="ECO:0000256" key="4">
    <source>
        <dbReference type="ARBA" id="ARBA00022692"/>
    </source>
</evidence>
<feature type="transmembrane region" description="Helical" evidence="7">
    <location>
        <begin position="402"/>
        <end position="420"/>
    </location>
</feature>
<comment type="caution">
    <text evidence="9">The sequence shown here is derived from an EMBL/GenBank/DDBJ whole genome shotgun (WGS) entry which is preliminary data.</text>
</comment>
<proteinExistence type="inferred from homology"/>
<feature type="transmembrane region" description="Helical" evidence="7">
    <location>
        <begin position="346"/>
        <end position="364"/>
    </location>
</feature>
<feature type="transmembrane region" description="Helical" evidence="7">
    <location>
        <begin position="147"/>
        <end position="168"/>
    </location>
</feature>
<keyword evidence="5 7" id="KW-1133">Transmembrane helix</keyword>
<dbReference type="OrthoDB" id="6133115at2759"/>
<dbReference type="Gene3D" id="1.20.1250.20">
    <property type="entry name" value="MFS general substrate transporter like domains"/>
    <property type="match status" value="1"/>
</dbReference>
<evidence type="ECO:0000313" key="9">
    <source>
        <dbReference type="EMBL" id="KSA00785.1"/>
    </source>
</evidence>
<dbReference type="InterPro" id="IPR050360">
    <property type="entry name" value="MFS_Sugar_Transporters"/>
</dbReference>
<comment type="subcellular location">
    <subcellularLocation>
        <location evidence="1">Membrane</location>
        <topology evidence="1">Multi-pass membrane protein</topology>
    </subcellularLocation>
</comment>
<evidence type="ECO:0000256" key="2">
    <source>
        <dbReference type="ARBA" id="ARBA00010992"/>
    </source>
</evidence>
<dbReference type="PROSITE" id="PS50850">
    <property type="entry name" value="MFS"/>
    <property type="match status" value="1"/>
</dbReference>
<feature type="transmembrane region" description="Helical" evidence="7">
    <location>
        <begin position="471"/>
        <end position="490"/>
    </location>
</feature>
<dbReference type="PANTHER" id="PTHR48022">
    <property type="entry name" value="PLASTIDIC GLUCOSE TRANSPORTER 4"/>
    <property type="match status" value="1"/>
</dbReference>
<feature type="transmembrane region" description="Helical" evidence="7">
    <location>
        <begin position="371"/>
        <end position="390"/>
    </location>
</feature>
<dbReference type="SUPFAM" id="SSF103473">
    <property type="entry name" value="MFS general substrate transporter"/>
    <property type="match status" value="1"/>
</dbReference>
<dbReference type="RefSeq" id="XP_015466887.1">
    <property type="nucleotide sequence ID" value="XM_015612263.1"/>
</dbReference>